<evidence type="ECO:0000256" key="3">
    <source>
        <dbReference type="ARBA" id="ARBA00022695"/>
    </source>
</evidence>
<evidence type="ECO:0000313" key="9">
    <source>
        <dbReference type="Proteomes" id="UP000236752"/>
    </source>
</evidence>
<keyword evidence="2" id="KW-0808">Transferase</keyword>
<dbReference type="PANTHER" id="PTHR34388:SF1">
    <property type="entry name" value="DNA POLYMERASE III SUBUNIT DELTA"/>
    <property type="match status" value="1"/>
</dbReference>
<evidence type="ECO:0000256" key="7">
    <source>
        <dbReference type="ARBA" id="ARBA00049244"/>
    </source>
</evidence>
<keyword evidence="5" id="KW-0239">DNA-directed DNA polymerase</keyword>
<protein>
    <recommendedName>
        <fullName evidence="1">DNA-directed DNA polymerase</fullName>
        <ecNumber evidence="1">2.7.7.7</ecNumber>
    </recommendedName>
</protein>
<dbReference type="InterPro" id="IPR027417">
    <property type="entry name" value="P-loop_NTPase"/>
</dbReference>
<dbReference type="SUPFAM" id="SSF48019">
    <property type="entry name" value="post-AAA+ oligomerization domain-like"/>
    <property type="match status" value="1"/>
</dbReference>
<dbReference type="Gene3D" id="3.40.50.300">
    <property type="entry name" value="P-loop containing nucleotide triphosphate hydrolases"/>
    <property type="match status" value="1"/>
</dbReference>
<dbReference type="InterPro" id="IPR008921">
    <property type="entry name" value="DNA_pol3_clamp-load_cplx_C"/>
</dbReference>
<dbReference type="PANTHER" id="PTHR34388">
    <property type="entry name" value="DNA POLYMERASE III SUBUNIT DELTA"/>
    <property type="match status" value="1"/>
</dbReference>
<comment type="catalytic activity">
    <reaction evidence="7">
        <text>DNA(n) + a 2'-deoxyribonucleoside 5'-triphosphate = DNA(n+1) + diphosphate</text>
        <dbReference type="Rhea" id="RHEA:22508"/>
        <dbReference type="Rhea" id="RHEA-COMP:17339"/>
        <dbReference type="Rhea" id="RHEA-COMP:17340"/>
        <dbReference type="ChEBI" id="CHEBI:33019"/>
        <dbReference type="ChEBI" id="CHEBI:61560"/>
        <dbReference type="ChEBI" id="CHEBI:173112"/>
        <dbReference type="EC" id="2.7.7.7"/>
    </reaction>
</comment>
<dbReference type="GO" id="GO:0006261">
    <property type="term" value="P:DNA-templated DNA replication"/>
    <property type="evidence" value="ECO:0007669"/>
    <property type="project" value="TreeGrafter"/>
</dbReference>
<gene>
    <name evidence="8" type="ORF">SAMN04488045_2137</name>
</gene>
<comment type="similarity">
    <text evidence="6">Belongs to the DNA polymerase HolA subunit family.</text>
</comment>
<sequence>MKLSARDASSYFAKPDPDKAGLLIYGEDAMRVALKRQQVIAALVGPKGEAEMRLTRIPAGDLRKDPAQLIDAIKAQGFFPGPRVAFVEGATDQAAADAVKNAMEDWAPGDAQIIVTAGMLKATSKLRKLFEAHPSAYAVGIYNDPPTRDEIESDLKKSRLTNLDRAAMDAIMALSRELDPGDFRQTVEKVALYKLGDDAPLTPDEVALMAPTSTEAEVDDILHVVAEGRATEIGPVMQRLEAQGANAVTLVIMATRHFRALHMAASDPGGAAAGIARMRPPIFGPRRDRMLRQAQGWGMMKLEQALKILTDTDLTLRSAGQKAPAMALVERSLIRLAMLAKR</sequence>
<evidence type="ECO:0000313" key="8">
    <source>
        <dbReference type="EMBL" id="SEG24373.1"/>
    </source>
</evidence>
<accession>A0A1H5YJQ7</accession>
<dbReference type="EMBL" id="FNUZ01000003">
    <property type="protein sequence ID" value="SEG24373.1"/>
    <property type="molecule type" value="Genomic_DNA"/>
</dbReference>
<dbReference type="AlphaFoldDB" id="A0A1H5YJQ7"/>
<dbReference type="GO" id="GO:0003887">
    <property type="term" value="F:DNA-directed DNA polymerase activity"/>
    <property type="evidence" value="ECO:0007669"/>
    <property type="project" value="UniProtKB-KW"/>
</dbReference>
<dbReference type="GO" id="GO:0003677">
    <property type="term" value="F:DNA binding"/>
    <property type="evidence" value="ECO:0007669"/>
    <property type="project" value="InterPro"/>
</dbReference>
<dbReference type="Gene3D" id="1.20.272.10">
    <property type="match status" value="1"/>
</dbReference>
<keyword evidence="9" id="KW-1185">Reference proteome</keyword>
<name>A0A1H5YJQ7_9RHOB</name>
<evidence type="ECO:0000256" key="6">
    <source>
        <dbReference type="ARBA" id="ARBA00034754"/>
    </source>
</evidence>
<organism evidence="8 9">
    <name type="scientific">Thalassococcus halodurans</name>
    <dbReference type="NCBI Taxonomy" id="373675"/>
    <lineage>
        <taxon>Bacteria</taxon>
        <taxon>Pseudomonadati</taxon>
        <taxon>Pseudomonadota</taxon>
        <taxon>Alphaproteobacteria</taxon>
        <taxon>Rhodobacterales</taxon>
        <taxon>Roseobacteraceae</taxon>
        <taxon>Thalassococcus</taxon>
    </lineage>
</organism>
<evidence type="ECO:0000256" key="1">
    <source>
        <dbReference type="ARBA" id="ARBA00012417"/>
    </source>
</evidence>
<dbReference type="InterPro" id="IPR005790">
    <property type="entry name" value="DNA_polIII_delta"/>
</dbReference>
<dbReference type="Proteomes" id="UP000236752">
    <property type="component" value="Unassembled WGS sequence"/>
</dbReference>
<dbReference type="OrthoDB" id="9804983at2"/>
<evidence type="ECO:0000256" key="2">
    <source>
        <dbReference type="ARBA" id="ARBA00022679"/>
    </source>
</evidence>
<keyword evidence="4" id="KW-0235">DNA replication</keyword>
<dbReference type="RefSeq" id="WP_103910474.1">
    <property type="nucleotide sequence ID" value="NZ_FNUZ01000003.1"/>
</dbReference>
<dbReference type="EC" id="2.7.7.7" evidence="1"/>
<evidence type="ECO:0000256" key="4">
    <source>
        <dbReference type="ARBA" id="ARBA00022705"/>
    </source>
</evidence>
<evidence type="ECO:0000256" key="5">
    <source>
        <dbReference type="ARBA" id="ARBA00022932"/>
    </source>
</evidence>
<dbReference type="GO" id="GO:0009360">
    <property type="term" value="C:DNA polymerase III complex"/>
    <property type="evidence" value="ECO:0007669"/>
    <property type="project" value="TreeGrafter"/>
</dbReference>
<proteinExistence type="inferred from homology"/>
<keyword evidence="3" id="KW-0548">Nucleotidyltransferase</keyword>
<reference evidence="8 9" key="1">
    <citation type="submission" date="2016-10" db="EMBL/GenBank/DDBJ databases">
        <authorList>
            <person name="de Groot N.N."/>
        </authorList>
    </citation>
    <scope>NUCLEOTIDE SEQUENCE [LARGE SCALE GENOMIC DNA]</scope>
    <source>
        <strain evidence="8 9">DSM 26915</strain>
    </source>
</reference>
<dbReference type="NCBIfam" id="TIGR01128">
    <property type="entry name" value="holA"/>
    <property type="match status" value="1"/>
</dbReference>